<accession>A0ACB0F4M8</accession>
<dbReference type="Proteomes" id="UP001162501">
    <property type="component" value="Chromosome 30"/>
</dbReference>
<gene>
    <name evidence="1" type="ORF">MRATA1EN3_LOCUS18477</name>
</gene>
<evidence type="ECO:0000313" key="1">
    <source>
        <dbReference type="EMBL" id="CAI9707264.1"/>
    </source>
</evidence>
<evidence type="ECO:0000313" key="2">
    <source>
        <dbReference type="Proteomes" id="UP001162501"/>
    </source>
</evidence>
<protein>
    <submittedName>
        <fullName evidence="1">Uncharacterized protein</fullName>
    </submittedName>
</protein>
<reference evidence="1" key="1">
    <citation type="submission" date="2023-05" db="EMBL/GenBank/DDBJ databases">
        <authorList>
            <consortium name="ELIXIR-Norway"/>
        </authorList>
    </citation>
    <scope>NUCLEOTIDE SEQUENCE</scope>
</reference>
<sequence length="66" mass="6713">MTPVLREGPEAREALEREAAVASAEALVVAPEAGVGAGAEAAELAEARPRTSSGSPLPSWAAWSRT</sequence>
<proteinExistence type="predicted"/>
<dbReference type="EMBL" id="OX596114">
    <property type="protein sequence ID" value="CAI9707264.1"/>
    <property type="molecule type" value="Genomic_DNA"/>
</dbReference>
<organism evidence="1 2">
    <name type="scientific">Rangifer tarandus platyrhynchus</name>
    <name type="common">Svalbard reindeer</name>
    <dbReference type="NCBI Taxonomy" id="3082113"/>
    <lineage>
        <taxon>Eukaryota</taxon>
        <taxon>Metazoa</taxon>
        <taxon>Chordata</taxon>
        <taxon>Craniata</taxon>
        <taxon>Vertebrata</taxon>
        <taxon>Euteleostomi</taxon>
        <taxon>Mammalia</taxon>
        <taxon>Eutheria</taxon>
        <taxon>Laurasiatheria</taxon>
        <taxon>Artiodactyla</taxon>
        <taxon>Ruminantia</taxon>
        <taxon>Pecora</taxon>
        <taxon>Cervidae</taxon>
        <taxon>Odocoileinae</taxon>
        <taxon>Rangifer</taxon>
    </lineage>
</organism>
<name>A0ACB0F4M8_RANTA</name>